<dbReference type="AlphaFoldDB" id="A0AAV4Z417"/>
<dbReference type="Proteomes" id="UP001055307">
    <property type="component" value="Unassembled WGS sequence"/>
</dbReference>
<evidence type="ECO:0000313" key="2">
    <source>
        <dbReference type="Proteomes" id="UP001055307"/>
    </source>
</evidence>
<sequence length="156" mass="17329">MASMVDLMLDQAEALVEQNPRSGAAKRRAVSSAYYAAFHALMWLCASEMLPGGDTNSADFERVYRGIDHGPMKNAFQTNGPLKQTIALRDIGTDLIQLQEARMIADYSPPRSNLFELAAVKEHLDRARSVVSRLEGLTGPDRQTLAVHLLFQARRK</sequence>
<name>A0AAV4Z417_9HYPH</name>
<proteinExistence type="predicted"/>
<reference evidence="1" key="2">
    <citation type="submission" date="2021-08" db="EMBL/GenBank/DDBJ databases">
        <authorList>
            <person name="Tani A."/>
            <person name="Ola A."/>
            <person name="Ogura Y."/>
            <person name="Katsura K."/>
            <person name="Hayashi T."/>
        </authorList>
    </citation>
    <scope>NUCLEOTIDE SEQUENCE</scope>
    <source>
        <strain evidence="1">DSM 21893</strain>
    </source>
</reference>
<dbReference type="Gene3D" id="1.20.120.330">
    <property type="entry name" value="Nucleotidyltransferases domain 2"/>
    <property type="match status" value="1"/>
</dbReference>
<reference evidence="1" key="1">
    <citation type="journal article" date="2016" name="Front. Microbiol.">
        <title>Genome Sequence of the Piezophilic, Mesophilic Sulfate-Reducing Bacterium Desulfovibrio indicus J2T.</title>
        <authorList>
            <person name="Cao J."/>
            <person name="Maignien L."/>
            <person name="Shao Z."/>
            <person name="Alain K."/>
            <person name="Jebbar M."/>
        </authorList>
    </citation>
    <scope>NUCLEOTIDE SEQUENCE</scope>
    <source>
        <strain evidence="1">DSM 21893</strain>
    </source>
</reference>
<evidence type="ECO:0000313" key="1">
    <source>
        <dbReference type="EMBL" id="GJD38666.1"/>
    </source>
</evidence>
<gene>
    <name evidence="1" type="ORF">OICFNHDK_1115</name>
</gene>
<organism evidence="1 2">
    <name type="scientific">Methylobacterium bullatum</name>
    <dbReference type="NCBI Taxonomy" id="570505"/>
    <lineage>
        <taxon>Bacteria</taxon>
        <taxon>Pseudomonadati</taxon>
        <taxon>Pseudomonadota</taxon>
        <taxon>Alphaproteobacteria</taxon>
        <taxon>Hyphomicrobiales</taxon>
        <taxon>Methylobacteriaceae</taxon>
        <taxon>Methylobacterium</taxon>
    </lineage>
</organism>
<keyword evidence="2" id="KW-1185">Reference proteome</keyword>
<comment type="caution">
    <text evidence="1">The sequence shown here is derived from an EMBL/GenBank/DDBJ whole genome shotgun (WGS) entry which is preliminary data.</text>
</comment>
<accession>A0AAV4Z417</accession>
<dbReference type="RefSeq" id="WP_147829577.1">
    <property type="nucleotide sequence ID" value="NZ_BPQF01000007.1"/>
</dbReference>
<protein>
    <recommendedName>
        <fullName evidence="3">HEPN domain-containing protein</fullName>
    </recommendedName>
</protein>
<dbReference type="EMBL" id="BPQF01000007">
    <property type="protein sequence ID" value="GJD38666.1"/>
    <property type="molecule type" value="Genomic_DNA"/>
</dbReference>
<evidence type="ECO:0008006" key="3">
    <source>
        <dbReference type="Google" id="ProtNLM"/>
    </source>
</evidence>